<evidence type="ECO:0000256" key="2">
    <source>
        <dbReference type="ARBA" id="ARBA00023015"/>
    </source>
</evidence>
<feature type="non-terminal residue" evidence="8">
    <location>
        <position position="321"/>
    </location>
</feature>
<dbReference type="InterPro" id="IPR013087">
    <property type="entry name" value="Znf_C2H2_type"/>
</dbReference>
<organism evidence="8 9">
    <name type="scientific">Tegillarca granosa</name>
    <name type="common">Malaysian cockle</name>
    <name type="synonym">Anadara granosa</name>
    <dbReference type="NCBI Taxonomy" id="220873"/>
    <lineage>
        <taxon>Eukaryota</taxon>
        <taxon>Metazoa</taxon>
        <taxon>Spiralia</taxon>
        <taxon>Lophotrochozoa</taxon>
        <taxon>Mollusca</taxon>
        <taxon>Bivalvia</taxon>
        <taxon>Autobranchia</taxon>
        <taxon>Pteriomorphia</taxon>
        <taxon>Arcoida</taxon>
        <taxon>Arcoidea</taxon>
        <taxon>Arcidae</taxon>
        <taxon>Tegillarca</taxon>
    </lineage>
</organism>
<comment type="subcellular location">
    <subcellularLocation>
        <location evidence="1">Nucleus</location>
    </subcellularLocation>
</comment>
<keyword evidence="9" id="KW-1185">Reference proteome</keyword>
<evidence type="ECO:0000313" key="9">
    <source>
        <dbReference type="Proteomes" id="UP001217089"/>
    </source>
</evidence>
<comment type="caution">
    <text evidence="8">The sequence shown here is derived from an EMBL/GenBank/DDBJ whole genome shotgun (WGS) entry which is preliminary data.</text>
</comment>
<name>A0ABQ9EWF3_TEGGR</name>
<keyword evidence="4" id="KW-0539">Nucleus</keyword>
<keyword evidence="5" id="KW-0863">Zinc-finger</keyword>
<keyword evidence="5" id="KW-0479">Metal-binding</keyword>
<evidence type="ECO:0000256" key="5">
    <source>
        <dbReference type="PROSITE-ProRule" id="PRU00042"/>
    </source>
</evidence>
<evidence type="ECO:0000256" key="6">
    <source>
        <dbReference type="SAM" id="MobiDB-lite"/>
    </source>
</evidence>
<feature type="region of interest" description="Disordered" evidence="6">
    <location>
        <begin position="286"/>
        <end position="321"/>
    </location>
</feature>
<dbReference type="SMART" id="SM00355">
    <property type="entry name" value="ZnF_C2H2"/>
    <property type="match status" value="1"/>
</dbReference>
<dbReference type="InterPro" id="IPR036236">
    <property type="entry name" value="Znf_C2H2_sf"/>
</dbReference>
<keyword evidence="3" id="KW-0804">Transcription</keyword>
<evidence type="ECO:0000259" key="7">
    <source>
        <dbReference type="PROSITE" id="PS50157"/>
    </source>
</evidence>
<evidence type="ECO:0000256" key="3">
    <source>
        <dbReference type="ARBA" id="ARBA00023163"/>
    </source>
</evidence>
<protein>
    <recommendedName>
        <fullName evidence="7">C2H2-type domain-containing protein</fullName>
    </recommendedName>
</protein>
<keyword evidence="2" id="KW-0805">Transcription regulation</keyword>
<dbReference type="InterPro" id="IPR051027">
    <property type="entry name" value="bZIP_transcription_factors"/>
</dbReference>
<evidence type="ECO:0000256" key="4">
    <source>
        <dbReference type="ARBA" id="ARBA00023242"/>
    </source>
</evidence>
<accession>A0ABQ9EWF3</accession>
<gene>
    <name evidence="8" type="ORF">KUTeg_014830</name>
</gene>
<feature type="domain" description="C2H2-type" evidence="7">
    <location>
        <begin position="8"/>
        <end position="32"/>
    </location>
</feature>
<dbReference type="PROSITE" id="PS50157">
    <property type="entry name" value="ZINC_FINGER_C2H2_2"/>
    <property type="match status" value="1"/>
</dbReference>
<dbReference type="EMBL" id="JARBDR010000775">
    <property type="protein sequence ID" value="KAJ8307618.1"/>
    <property type="molecule type" value="Genomic_DNA"/>
</dbReference>
<dbReference type="Gene3D" id="3.30.160.60">
    <property type="entry name" value="Classic Zinc Finger"/>
    <property type="match status" value="1"/>
</dbReference>
<evidence type="ECO:0000256" key="1">
    <source>
        <dbReference type="ARBA" id="ARBA00004123"/>
    </source>
</evidence>
<reference evidence="8 9" key="1">
    <citation type="submission" date="2022-12" db="EMBL/GenBank/DDBJ databases">
        <title>Chromosome-level genome of Tegillarca granosa.</title>
        <authorList>
            <person name="Kim J."/>
        </authorList>
    </citation>
    <scope>NUCLEOTIDE SEQUENCE [LARGE SCALE GENOMIC DNA]</scope>
    <source>
        <strain evidence="8">Teg-2019</strain>
        <tissue evidence="8">Adductor muscle</tissue>
    </source>
</reference>
<dbReference type="PROSITE" id="PS00028">
    <property type="entry name" value="ZINC_FINGER_C2H2_1"/>
    <property type="match status" value="1"/>
</dbReference>
<keyword evidence="5" id="KW-0862">Zinc</keyword>
<dbReference type="Proteomes" id="UP001217089">
    <property type="component" value="Unassembled WGS sequence"/>
</dbReference>
<dbReference type="PANTHER" id="PTHR19304">
    <property type="entry name" value="CYCLIC-AMP RESPONSE ELEMENT BINDING PROTEIN"/>
    <property type="match status" value="1"/>
</dbReference>
<sequence>MGDDDKPFLCSAVGCGQKFTNEDHLAVHMRKHEMSLALNLGTGGSTLKTPVGSGSTGLFLDQTPTPTKFLKNCEEIGLFQELNKNPFEEAFKKAMDGSDSEMLPGPGSNELNTPIPPIPKTISDLGPVEINRNVINIQDDIVNLVMSQKRKLVKVESPQPTSTTSEDEIEVVASVKSDDAASPPTLGNNSWANSSMLPINSIELPVVTAAQSTTLTKTTVATTTPNSTNPIIHQPQPSAVTMQVYLQLPNGQTVPVQIPTATMSPALQVVQSTGMLHKLPGVITVPQQSQPQPEQPQTGTATAQPLLVQSSVSSQTAITKQ</sequence>
<evidence type="ECO:0000313" key="8">
    <source>
        <dbReference type="EMBL" id="KAJ8307618.1"/>
    </source>
</evidence>
<proteinExistence type="predicted"/>
<feature type="compositionally biased region" description="Low complexity" evidence="6">
    <location>
        <begin position="286"/>
        <end position="315"/>
    </location>
</feature>
<dbReference type="SUPFAM" id="SSF57667">
    <property type="entry name" value="beta-beta-alpha zinc fingers"/>
    <property type="match status" value="1"/>
</dbReference>